<evidence type="ECO:0000256" key="5">
    <source>
        <dbReference type="ARBA" id="ARBA00022839"/>
    </source>
</evidence>
<organism evidence="8 9">
    <name type="scientific">Oceanibaculum pacificum</name>
    <dbReference type="NCBI Taxonomy" id="580166"/>
    <lineage>
        <taxon>Bacteria</taxon>
        <taxon>Pseudomonadati</taxon>
        <taxon>Pseudomonadota</taxon>
        <taxon>Alphaproteobacteria</taxon>
        <taxon>Rhodospirillales</taxon>
        <taxon>Oceanibaculaceae</taxon>
        <taxon>Oceanibaculum</taxon>
    </lineage>
</organism>
<dbReference type="Pfam" id="PF22505">
    <property type="entry name" value="RNase_J_b_CASP"/>
    <property type="match status" value="1"/>
</dbReference>
<dbReference type="Proteomes" id="UP000076400">
    <property type="component" value="Unassembled WGS sequence"/>
</dbReference>
<dbReference type="Gene3D" id="3.10.20.580">
    <property type="match status" value="1"/>
</dbReference>
<dbReference type="Pfam" id="PF07521">
    <property type="entry name" value="RMMBL"/>
    <property type="match status" value="1"/>
</dbReference>
<comment type="caution">
    <text evidence="8">The sequence shown here is derived from an EMBL/GenBank/DDBJ whole genome shotgun (WGS) entry which is preliminary data.</text>
</comment>
<accession>A0A154W8M2</accession>
<dbReference type="PANTHER" id="PTHR43694:SF1">
    <property type="entry name" value="RIBONUCLEASE J"/>
    <property type="match status" value="1"/>
</dbReference>
<keyword evidence="6" id="KW-0694">RNA-binding</keyword>
<sequence>MNLNLYRSQGKWLMVDLGVTFGDDSMPGIEVVMPDPSFIVERKDELVGLVLTHAHEDHLGAVPYLWQQLRCPIYATPFTASVLRRKLEDTDFGREVEITIVPMSGRFDVGPFEIELVTLTHSIPEPNALVIRTGGAKPILHTGDWKFDPDPLVGPTSDEARLQEIGEEGVLALIGDSTNVFRAGSAGSEADVRKNMIELVAKYKTNRVAVACFASNVARLETMAKVAEANGRHPALIGRSLWRMTASAKENGYLQGIDFVSEHDAGFLPKDKVLLICTGSQGEPRAALSRIVSDSHPHVTLEGGDTVIFSSRVIPGNEKSIARVQNALIRRNIEVVTATNDDIHVSGHPARDELIRMYQHVRPEVAIPVHGESRHLIEHAKLARECQVPVALSIANGDVVRLHPGPAEVVDEVFAGRLAVDGKRLVSLGDPVLRDRNRLMHSGAIVMTIVLDKAGKLRTDPMGSFQGVLEGEDPMREDIIDIAADAVEGLRAADRKDDAAVAEAVRIAVRRAINAELGRKPVTDVHVVRLA</sequence>
<evidence type="ECO:0000313" key="8">
    <source>
        <dbReference type="EMBL" id="KZD09888.1"/>
    </source>
</evidence>
<reference evidence="8 9" key="1">
    <citation type="submission" date="2015-12" db="EMBL/GenBank/DDBJ databases">
        <title>Genome sequence of Oceanibaculum pacificum MCCC 1A02656.</title>
        <authorList>
            <person name="Lu L."/>
            <person name="Lai Q."/>
            <person name="Shao Z."/>
            <person name="Qian P."/>
        </authorList>
    </citation>
    <scope>NUCLEOTIDE SEQUENCE [LARGE SCALE GENOMIC DNA]</scope>
    <source>
        <strain evidence="8 9">MCCC 1A02656</strain>
    </source>
</reference>
<dbReference type="EMBL" id="LPXN01000094">
    <property type="protein sequence ID" value="KZD09888.1"/>
    <property type="molecule type" value="Genomic_DNA"/>
</dbReference>
<evidence type="ECO:0000256" key="1">
    <source>
        <dbReference type="ARBA" id="ARBA00022722"/>
    </source>
</evidence>
<keyword evidence="3 8" id="KW-0378">Hydrolase</keyword>
<dbReference type="Gene3D" id="3.60.15.10">
    <property type="entry name" value="Ribonuclease Z/Hydroxyacylglutathione hydrolase-like"/>
    <property type="match status" value="1"/>
</dbReference>
<evidence type="ECO:0000256" key="4">
    <source>
        <dbReference type="ARBA" id="ARBA00022833"/>
    </source>
</evidence>
<keyword evidence="5" id="KW-0269">Exonuclease</keyword>
<dbReference type="CDD" id="cd07714">
    <property type="entry name" value="RNaseJ_MBL-fold"/>
    <property type="match status" value="1"/>
</dbReference>
<dbReference type="InterPro" id="IPR011108">
    <property type="entry name" value="RMMBL"/>
</dbReference>
<dbReference type="GO" id="GO:0004527">
    <property type="term" value="F:exonuclease activity"/>
    <property type="evidence" value="ECO:0007669"/>
    <property type="project" value="UniProtKB-KW"/>
</dbReference>
<dbReference type="Pfam" id="PF00753">
    <property type="entry name" value="Lactamase_B"/>
    <property type="match status" value="1"/>
</dbReference>
<keyword evidence="4" id="KW-0862">Zinc</keyword>
<dbReference type="InterPro" id="IPR036866">
    <property type="entry name" value="RibonucZ/Hydroxyglut_hydro"/>
</dbReference>
<keyword evidence="2" id="KW-0479">Metal-binding</keyword>
<dbReference type="SMART" id="SM00849">
    <property type="entry name" value="Lactamase_B"/>
    <property type="match status" value="1"/>
</dbReference>
<dbReference type="GO" id="GO:0046872">
    <property type="term" value="F:metal ion binding"/>
    <property type="evidence" value="ECO:0007669"/>
    <property type="project" value="UniProtKB-KW"/>
</dbReference>
<evidence type="ECO:0000313" key="9">
    <source>
        <dbReference type="Proteomes" id="UP000076400"/>
    </source>
</evidence>
<evidence type="ECO:0000256" key="6">
    <source>
        <dbReference type="ARBA" id="ARBA00022884"/>
    </source>
</evidence>
<evidence type="ECO:0000259" key="7">
    <source>
        <dbReference type="SMART" id="SM00849"/>
    </source>
</evidence>
<feature type="domain" description="Metallo-beta-lactamase" evidence="7">
    <location>
        <begin position="1"/>
        <end position="203"/>
    </location>
</feature>
<dbReference type="STRING" id="580166.AUP43_01355"/>
<keyword evidence="1" id="KW-0540">Nuclease</keyword>
<dbReference type="InterPro" id="IPR041636">
    <property type="entry name" value="RNase_J_C"/>
</dbReference>
<dbReference type="PANTHER" id="PTHR43694">
    <property type="entry name" value="RIBONUCLEASE J"/>
    <property type="match status" value="1"/>
</dbReference>
<dbReference type="InterPro" id="IPR042173">
    <property type="entry name" value="RNase_J_2"/>
</dbReference>
<dbReference type="InterPro" id="IPR055132">
    <property type="entry name" value="RNase_J_b_CASP"/>
</dbReference>
<dbReference type="Gene3D" id="3.40.50.10710">
    <property type="entry name" value="Metallo-hydrolase/oxidoreductase"/>
    <property type="match status" value="1"/>
</dbReference>
<dbReference type="SUPFAM" id="SSF56281">
    <property type="entry name" value="Metallo-hydrolase/oxidoreductase"/>
    <property type="match status" value="1"/>
</dbReference>
<evidence type="ECO:0000256" key="3">
    <source>
        <dbReference type="ARBA" id="ARBA00022801"/>
    </source>
</evidence>
<keyword evidence="9" id="KW-1185">Reference proteome</keyword>
<dbReference type="AlphaFoldDB" id="A0A154W8M2"/>
<dbReference type="GO" id="GO:0003723">
    <property type="term" value="F:RNA binding"/>
    <property type="evidence" value="ECO:0007669"/>
    <property type="project" value="UniProtKB-KW"/>
</dbReference>
<dbReference type="Pfam" id="PF17770">
    <property type="entry name" value="RNase_J_C"/>
    <property type="match status" value="1"/>
</dbReference>
<name>A0A154W8M2_9PROT</name>
<dbReference type="InterPro" id="IPR001279">
    <property type="entry name" value="Metallo-B-lactamas"/>
</dbReference>
<proteinExistence type="predicted"/>
<gene>
    <name evidence="8" type="ORF">AUP43_01355</name>
</gene>
<protein>
    <submittedName>
        <fullName evidence="8">MBL fold metallo-hydrolase</fullName>
    </submittedName>
</protein>
<evidence type="ECO:0000256" key="2">
    <source>
        <dbReference type="ARBA" id="ARBA00022723"/>
    </source>
</evidence>